<evidence type="ECO:0000313" key="10">
    <source>
        <dbReference type="Proteomes" id="UP001596105"/>
    </source>
</evidence>
<dbReference type="RefSeq" id="WP_209751588.1">
    <property type="nucleotide sequence ID" value="NZ_JBHSMH010000080.1"/>
</dbReference>
<gene>
    <name evidence="9" type="ORF">ACFPPD_19650</name>
</gene>
<dbReference type="InterPro" id="IPR051393">
    <property type="entry name" value="ABC_transporter_permease"/>
</dbReference>
<organism evidence="9 10">
    <name type="scientific">Cohnella suwonensis</name>
    <dbReference type="NCBI Taxonomy" id="696072"/>
    <lineage>
        <taxon>Bacteria</taxon>
        <taxon>Bacillati</taxon>
        <taxon>Bacillota</taxon>
        <taxon>Bacilli</taxon>
        <taxon>Bacillales</taxon>
        <taxon>Paenibacillaceae</taxon>
        <taxon>Cohnella</taxon>
    </lineage>
</organism>
<feature type="domain" description="ABC transmembrane type-1" evidence="8">
    <location>
        <begin position="70"/>
        <end position="282"/>
    </location>
</feature>
<evidence type="ECO:0000256" key="5">
    <source>
        <dbReference type="ARBA" id="ARBA00022989"/>
    </source>
</evidence>
<keyword evidence="2 7" id="KW-0813">Transport</keyword>
<evidence type="ECO:0000313" key="9">
    <source>
        <dbReference type="EMBL" id="MFC5470907.1"/>
    </source>
</evidence>
<accession>A0ABW0M191</accession>
<dbReference type="Gene3D" id="1.10.3720.10">
    <property type="entry name" value="MetI-like"/>
    <property type="match status" value="1"/>
</dbReference>
<feature type="transmembrane region" description="Helical" evidence="7">
    <location>
        <begin position="107"/>
        <end position="127"/>
    </location>
</feature>
<dbReference type="SUPFAM" id="SSF161098">
    <property type="entry name" value="MetI-like"/>
    <property type="match status" value="1"/>
</dbReference>
<feature type="transmembrane region" description="Helical" evidence="7">
    <location>
        <begin position="155"/>
        <end position="180"/>
    </location>
</feature>
<evidence type="ECO:0000256" key="7">
    <source>
        <dbReference type="RuleBase" id="RU363032"/>
    </source>
</evidence>
<keyword evidence="6 7" id="KW-0472">Membrane</keyword>
<feature type="transmembrane region" description="Helical" evidence="7">
    <location>
        <begin position="201"/>
        <end position="223"/>
    </location>
</feature>
<dbReference type="PROSITE" id="PS50928">
    <property type="entry name" value="ABC_TM1"/>
    <property type="match status" value="1"/>
</dbReference>
<protein>
    <submittedName>
        <fullName evidence="9">Carbohydrate ABC transporter permease</fullName>
    </submittedName>
</protein>
<evidence type="ECO:0000256" key="3">
    <source>
        <dbReference type="ARBA" id="ARBA00022475"/>
    </source>
</evidence>
<name>A0ABW0M191_9BACL</name>
<sequence length="293" mass="32722">MRRSTIAEEGKALLFTMPAMIPLALFWFFPLGYVIYLSFMEWDFMSPDKLFVGFQNYRYLFEDPAFYQSLRVSLLFCLGSVVPILAIGLALALLLTKNLRGGAIYRTLIFSPWVTPTVAVSIVWSWIYEPEVGLANSVLRVFGIDGLRWLEDPNWALVGVLLVTIWKSAGWSMIFYLVAIRNVPTDLIEAAGLDGAGTWRKFVHVTLPLISPTTFFLFIVQAVQAIQAYDQINVLTQGGPSGSTRTLLYLYYQSAFDSFQIGQASAVAIILIVGCVLLSVVSAFVGRKIVHYS</sequence>
<dbReference type="PANTHER" id="PTHR30193:SF37">
    <property type="entry name" value="INNER MEMBRANE ABC TRANSPORTER PERMEASE PROTEIN YCJO"/>
    <property type="match status" value="1"/>
</dbReference>
<evidence type="ECO:0000259" key="8">
    <source>
        <dbReference type="PROSITE" id="PS50928"/>
    </source>
</evidence>
<comment type="caution">
    <text evidence="9">The sequence shown here is derived from an EMBL/GenBank/DDBJ whole genome shotgun (WGS) entry which is preliminary data.</text>
</comment>
<evidence type="ECO:0000256" key="4">
    <source>
        <dbReference type="ARBA" id="ARBA00022692"/>
    </source>
</evidence>
<keyword evidence="5 7" id="KW-1133">Transmembrane helix</keyword>
<feature type="transmembrane region" description="Helical" evidence="7">
    <location>
        <begin position="12"/>
        <end position="36"/>
    </location>
</feature>
<comment type="similarity">
    <text evidence="7">Belongs to the binding-protein-dependent transport system permease family.</text>
</comment>
<feature type="transmembrane region" description="Helical" evidence="7">
    <location>
        <begin position="261"/>
        <end position="285"/>
    </location>
</feature>
<dbReference type="Pfam" id="PF00528">
    <property type="entry name" value="BPD_transp_1"/>
    <property type="match status" value="1"/>
</dbReference>
<evidence type="ECO:0000256" key="6">
    <source>
        <dbReference type="ARBA" id="ARBA00023136"/>
    </source>
</evidence>
<evidence type="ECO:0000256" key="1">
    <source>
        <dbReference type="ARBA" id="ARBA00004651"/>
    </source>
</evidence>
<keyword evidence="10" id="KW-1185">Reference proteome</keyword>
<dbReference type="Proteomes" id="UP001596105">
    <property type="component" value="Unassembled WGS sequence"/>
</dbReference>
<keyword evidence="3" id="KW-1003">Cell membrane</keyword>
<dbReference type="CDD" id="cd06261">
    <property type="entry name" value="TM_PBP2"/>
    <property type="match status" value="1"/>
</dbReference>
<feature type="transmembrane region" description="Helical" evidence="7">
    <location>
        <begin position="72"/>
        <end position="95"/>
    </location>
</feature>
<evidence type="ECO:0000256" key="2">
    <source>
        <dbReference type="ARBA" id="ARBA00022448"/>
    </source>
</evidence>
<comment type="subcellular location">
    <subcellularLocation>
        <location evidence="1 7">Cell membrane</location>
        <topology evidence="1 7">Multi-pass membrane protein</topology>
    </subcellularLocation>
</comment>
<dbReference type="EMBL" id="JBHSMH010000080">
    <property type="protein sequence ID" value="MFC5470907.1"/>
    <property type="molecule type" value="Genomic_DNA"/>
</dbReference>
<reference evidence="10" key="1">
    <citation type="journal article" date="2019" name="Int. J. Syst. Evol. Microbiol.">
        <title>The Global Catalogue of Microorganisms (GCM) 10K type strain sequencing project: providing services to taxonomists for standard genome sequencing and annotation.</title>
        <authorList>
            <consortium name="The Broad Institute Genomics Platform"/>
            <consortium name="The Broad Institute Genome Sequencing Center for Infectious Disease"/>
            <person name="Wu L."/>
            <person name="Ma J."/>
        </authorList>
    </citation>
    <scope>NUCLEOTIDE SEQUENCE [LARGE SCALE GENOMIC DNA]</scope>
    <source>
        <strain evidence="10">CCUG 57113</strain>
    </source>
</reference>
<dbReference type="InterPro" id="IPR035906">
    <property type="entry name" value="MetI-like_sf"/>
</dbReference>
<proteinExistence type="inferred from homology"/>
<dbReference type="InterPro" id="IPR000515">
    <property type="entry name" value="MetI-like"/>
</dbReference>
<dbReference type="PANTHER" id="PTHR30193">
    <property type="entry name" value="ABC TRANSPORTER PERMEASE PROTEIN"/>
    <property type="match status" value="1"/>
</dbReference>
<keyword evidence="4 7" id="KW-0812">Transmembrane</keyword>